<dbReference type="InterPro" id="IPR033932">
    <property type="entry name" value="YtcJ-like"/>
</dbReference>
<dbReference type="Pfam" id="PF07969">
    <property type="entry name" value="Amidohydro_3"/>
    <property type="match status" value="1"/>
</dbReference>
<comment type="caution">
    <text evidence="3">The sequence shown here is derived from an EMBL/GenBank/DDBJ whole genome shotgun (WGS) entry which is preliminary data.</text>
</comment>
<name>A0A967AGN7_9FLAO</name>
<dbReference type="CDD" id="cd01300">
    <property type="entry name" value="YtcJ_like"/>
    <property type="match status" value="1"/>
</dbReference>
<dbReference type="EMBL" id="JAANAS010000024">
    <property type="protein sequence ID" value="NGZ89085.1"/>
    <property type="molecule type" value="Genomic_DNA"/>
</dbReference>
<dbReference type="Gene3D" id="3.10.310.70">
    <property type="match status" value="1"/>
</dbReference>
<reference evidence="3" key="1">
    <citation type="submission" date="2020-03" db="EMBL/GenBank/DDBJ databases">
        <title>Psychroflexus Maritimus sp. nov., isolate from marine sediment.</title>
        <authorList>
            <person name="Zhong Y.-L."/>
        </authorList>
    </citation>
    <scope>NUCLEOTIDE SEQUENCE</scope>
    <source>
        <strain evidence="3">C1</strain>
    </source>
</reference>
<proteinExistence type="predicted"/>
<dbReference type="Gene3D" id="3.20.20.140">
    <property type="entry name" value="Metal-dependent hydrolases"/>
    <property type="match status" value="1"/>
</dbReference>
<keyword evidence="4" id="KW-1185">Reference proteome</keyword>
<sequence length="541" mass="60832">MKMKKCLLIFLLIVTACNQPKQAIDLLVHNAKIYQVNRKFSTAEAMAISNGEILALGSFQDLTKKYIYKEKLDAENQTIFPGFIDAHGHLYNYGLQLQHVDLNNTQSFDELVTRIVDFQEKNQSDYIIGRGWDQNLWENQEFPVNDTLNQLFPDTPISLSRVDGHALLCNQAALDLAGIDISMNVKDGVLLEENGELTGIIIDGPMPLVFDTYPELSDEEAKKALLSAEKECLAYGLTCVADAGLPKRIIDLIDSLQTNEYMQLRMYAMISNTEANLEHYLNQPPIKKEKLVVKGVKVYADGALGSRGAALKSPYSDKVKHFGNMVINLDDFHALAERVSKTEFQMNTHAIGDSANAVVLKTYAKFLQNQSDRRWRVEHAQVMDADEFTFFSKNIIPSVQPTHAISDMHWAENRLGEERIQHAYAYKNLLDNAGILALGTDFPIEGIDPLMTFFTAIARQDENFYPAGGFQKQNAISREEALRGMTIWAAYANFQEDLIGSLEVGKKADFVILNQDLMQVPEEKILSTQVISTYIDGQKVN</sequence>
<dbReference type="AlphaFoldDB" id="A0A967AGN7"/>
<dbReference type="PANTHER" id="PTHR22642:SF2">
    <property type="entry name" value="PROTEIN LONG AFTER FAR-RED 3"/>
    <property type="match status" value="1"/>
</dbReference>
<accession>A0A967AGN7</accession>
<feature type="domain" description="Amidohydrolase 3" evidence="2">
    <location>
        <begin position="72"/>
        <end position="540"/>
    </location>
</feature>
<feature type="chain" id="PRO_5038134834" evidence="1">
    <location>
        <begin position="24"/>
        <end position="541"/>
    </location>
</feature>
<dbReference type="SUPFAM" id="SSF51338">
    <property type="entry name" value="Composite domain of metallo-dependent hydrolases"/>
    <property type="match status" value="1"/>
</dbReference>
<dbReference type="InterPro" id="IPR032466">
    <property type="entry name" value="Metal_Hydrolase"/>
</dbReference>
<gene>
    <name evidence="3" type="ORF">G7034_02325</name>
</gene>
<keyword evidence="1" id="KW-0732">Signal</keyword>
<organism evidence="3 4">
    <name type="scientific">Psychroflexus maritimus</name>
    <dbReference type="NCBI Taxonomy" id="2714865"/>
    <lineage>
        <taxon>Bacteria</taxon>
        <taxon>Pseudomonadati</taxon>
        <taxon>Bacteroidota</taxon>
        <taxon>Flavobacteriia</taxon>
        <taxon>Flavobacteriales</taxon>
        <taxon>Flavobacteriaceae</taxon>
        <taxon>Psychroflexus</taxon>
    </lineage>
</organism>
<dbReference type="InterPro" id="IPR011059">
    <property type="entry name" value="Metal-dep_hydrolase_composite"/>
</dbReference>
<evidence type="ECO:0000313" key="4">
    <source>
        <dbReference type="Proteomes" id="UP000643701"/>
    </source>
</evidence>
<protein>
    <submittedName>
        <fullName evidence="3">Amidohydrolase</fullName>
    </submittedName>
</protein>
<evidence type="ECO:0000259" key="2">
    <source>
        <dbReference type="Pfam" id="PF07969"/>
    </source>
</evidence>
<evidence type="ECO:0000313" key="3">
    <source>
        <dbReference type="EMBL" id="NGZ89085.1"/>
    </source>
</evidence>
<evidence type="ECO:0000256" key="1">
    <source>
        <dbReference type="SAM" id="SignalP"/>
    </source>
</evidence>
<dbReference type="GO" id="GO:0016810">
    <property type="term" value="F:hydrolase activity, acting on carbon-nitrogen (but not peptide) bonds"/>
    <property type="evidence" value="ECO:0007669"/>
    <property type="project" value="InterPro"/>
</dbReference>
<dbReference type="Gene3D" id="2.30.40.10">
    <property type="entry name" value="Urease, subunit C, domain 1"/>
    <property type="match status" value="1"/>
</dbReference>
<dbReference type="SUPFAM" id="SSF51556">
    <property type="entry name" value="Metallo-dependent hydrolases"/>
    <property type="match status" value="1"/>
</dbReference>
<dbReference type="PROSITE" id="PS51257">
    <property type="entry name" value="PROKAR_LIPOPROTEIN"/>
    <property type="match status" value="1"/>
</dbReference>
<dbReference type="PANTHER" id="PTHR22642">
    <property type="entry name" value="IMIDAZOLONEPROPIONASE"/>
    <property type="match status" value="1"/>
</dbReference>
<dbReference type="Proteomes" id="UP000643701">
    <property type="component" value="Unassembled WGS sequence"/>
</dbReference>
<dbReference type="InterPro" id="IPR013108">
    <property type="entry name" value="Amidohydro_3"/>
</dbReference>
<feature type="signal peptide" evidence="1">
    <location>
        <begin position="1"/>
        <end position="23"/>
    </location>
</feature>